<proteinExistence type="predicted"/>
<keyword evidence="2" id="KW-1185">Reference proteome</keyword>
<sequence length="348" mass="39115">MPSISAILPKPYSLCSLLIGINHFMQPRNTIFRETHSSESPSPNPNSKLKSLQKQKDELTSRASSKIKSPLPPLKRKLATHTLPENVMVGVPNSGVQIYNEQITDLLDPSQRNLQIREDVKSGVYVENLTEEYICTMKDVTQLLIKVHGHLKKQMHAYNVFIFQLRSHVAIRHLGCLLPDARWKKGDKAHLLKRCCSRAKCFIGRILMLVLIRHLLRPIGLMDKEGCVLVENNGIVSLDIFGSLSWPIGIIDSRKFLFQALPFSAKDGEVPPREIVAVVRPANAISSSASKKLDQKHIVKNNLEMIMEIGFIGERKNLQKGINIYAAGVPPTSTNSLNQAVRVVRDRW</sequence>
<evidence type="ECO:0000313" key="1">
    <source>
        <dbReference type="EMBL" id="KAJ0035518.1"/>
    </source>
</evidence>
<name>A0ACC0YF24_9ROSI</name>
<accession>A0ACC0YF24</accession>
<dbReference type="EMBL" id="CM047742">
    <property type="protein sequence ID" value="KAJ0035518.1"/>
    <property type="molecule type" value="Genomic_DNA"/>
</dbReference>
<dbReference type="Proteomes" id="UP001163603">
    <property type="component" value="Chromosome 7"/>
</dbReference>
<organism evidence="1 2">
    <name type="scientific">Pistacia integerrima</name>
    <dbReference type="NCBI Taxonomy" id="434235"/>
    <lineage>
        <taxon>Eukaryota</taxon>
        <taxon>Viridiplantae</taxon>
        <taxon>Streptophyta</taxon>
        <taxon>Embryophyta</taxon>
        <taxon>Tracheophyta</taxon>
        <taxon>Spermatophyta</taxon>
        <taxon>Magnoliopsida</taxon>
        <taxon>eudicotyledons</taxon>
        <taxon>Gunneridae</taxon>
        <taxon>Pentapetalae</taxon>
        <taxon>rosids</taxon>
        <taxon>malvids</taxon>
        <taxon>Sapindales</taxon>
        <taxon>Anacardiaceae</taxon>
        <taxon>Pistacia</taxon>
    </lineage>
</organism>
<gene>
    <name evidence="1" type="ORF">Pint_25583</name>
</gene>
<reference evidence="2" key="1">
    <citation type="journal article" date="2023" name="G3 (Bethesda)">
        <title>Genome assembly and association tests identify interacting loci associated with vigor, precocity, and sex in interspecific pistachio rootstocks.</title>
        <authorList>
            <person name="Palmer W."/>
            <person name="Jacygrad E."/>
            <person name="Sagayaradj S."/>
            <person name="Cavanaugh K."/>
            <person name="Han R."/>
            <person name="Bertier L."/>
            <person name="Beede B."/>
            <person name="Kafkas S."/>
            <person name="Golino D."/>
            <person name="Preece J."/>
            <person name="Michelmore R."/>
        </authorList>
    </citation>
    <scope>NUCLEOTIDE SEQUENCE [LARGE SCALE GENOMIC DNA]</scope>
</reference>
<protein>
    <submittedName>
        <fullName evidence="1">Uncharacterized protein</fullName>
    </submittedName>
</protein>
<evidence type="ECO:0000313" key="2">
    <source>
        <dbReference type="Proteomes" id="UP001163603"/>
    </source>
</evidence>
<comment type="caution">
    <text evidence="1">The sequence shown here is derived from an EMBL/GenBank/DDBJ whole genome shotgun (WGS) entry which is preliminary data.</text>
</comment>